<feature type="DNA-binding region" description="OmpR/PhoB-type" evidence="3">
    <location>
        <begin position="124"/>
        <end position="222"/>
    </location>
</feature>
<dbReference type="Gene3D" id="3.40.50.2300">
    <property type="match status" value="1"/>
</dbReference>
<dbReference type="PANTHER" id="PTHR48111:SF36">
    <property type="entry name" value="TRANSCRIPTIONAL REGULATORY PROTEIN CUTR"/>
    <property type="match status" value="1"/>
</dbReference>
<protein>
    <submittedName>
        <fullName evidence="6">Two-component system, OmpR family, response regulator TctD</fullName>
    </submittedName>
</protein>
<dbReference type="InterPro" id="IPR001789">
    <property type="entry name" value="Sig_transdc_resp-reg_receiver"/>
</dbReference>
<evidence type="ECO:0000256" key="3">
    <source>
        <dbReference type="PROSITE-ProRule" id="PRU01091"/>
    </source>
</evidence>
<evidence type="ECO:0000256" key="2">
    <source>
        <dbReference type="PROSITE-ProRule" id="PRU00169"/>
    </source>
</evidence>
<dbReference type="SMART" id="SM00862">
    <property type="entry name" value="Trans_reg_C"/>
    <property type="match status" value="1"/>
</dbReference>
<evidence type="ECO:0000259" key="4">
    <source>
        <dbReference type="PROSITE" id="PS50110"/>
    </source>
</evidence>
<dbReference type="SMART" id="SM00448">
    <property type="entry name" value="REC"/>
    <property type="match status" value="1"/>
</dbReference>
<keyword evidence="1 3" id="KW-0238">DNA-binding</keyword>
<evidence type="ECO:0000256" key="1">
    <source>
        <dbReference type="ARBA" id="ARBA00023125"/>
    </source>
</evidence>
<accession>A0A1T4SW10</accession>
<dbReference type="Gene3D" id="1.10.10.10">
    <property type="entry name" value="Winged helix-like DNA-binding domain superfamily/Winged helix DNA-binding domain"/>
    <property type="match status" value="1"/>
</dbReference>
<feature type="domain" description="Response regulatory" evidence="4">
    <location>
        <begin position="2"/>
        <end position="116"/>
    </location>
</feature>
<dbReference type="PROSITE" id="PS51755">
    <property type="entry name" value="OMPR_PHOB"/>
    <property type="match status" value="1"/>
</dbReference>
<keyword evidence="2" id="KW-0597">Phosphoprotein</keyword>
<evidence type="ECO:0000313" key="6">
    <source>
        <dbReference type="EMBL" id="SKA32455.1"/>
    </source>
</evidence>
<dbReference type="EMBL" id="FUWJ01000010">
    <property type="protein sequence ID" value="SKA32455.1"/>
    <property type="molecule type" value="Genomic_DNA"/>
</dbReference>
<sequence>MRLLVVEDNQKLAGLMAKRLVENLYSVDVVETVDDARAAVQLVDYDLILLDLSLPDGDGVEILRSLRRSGRTTRVFVSTARADVVQRIEMLDEGADDYLVKPFALDELLARIRALLRRSSEARHPVLEAGRLSLDVGSLTLRVGGQITSLPRRELGVLMALLLNQGRLVPRRKLEEAIYSFDADVTPNAIEAVVSRLRRRLEALDAGVAITAMRGLGYILAQSGTA</sequence>
<dbReference type="Proteomes" id="UP000190092">
    <property type="component" value="Unassembled WGS sequence"/>
</dbReference>
<dbReference type="GO" id="GO:0000156">
    <property type="term" value="F:phosphorelay response regulator activity"/>
    <property type="evidence" value="ECO:0007669"/>
    <property type="project" value="TreeGrafter"/>
</dbReference>
<dbReference type="PANTHER" id="PTHR48111">
    <property type="entry name" value="REGULATOR OF RPOS"/>
    <property type="match status" value="1"/>
</dbReference>
<dbReference type="InterPro" id="IPR001867">
    <property type="entry name" value="OmpR/PhoB-type_DNA-bd"/>
</dbReference>
<dbReference type="PROSITE" id="PS50110">
    <property type="entry name" value="RESPONSE_REGULATORY"/>
    <property type="match status" value="1"/>
</dbReference>
<dbReference type="RefSeq" id="WP_170921142.1">
    <property type="nucleotide sequence ID" value="NZ_FUWJ01000010.1"/>
</dbReference>
<dbReference type="SUPFAM" id="SSF52172">
    <property type="entry name" value="CheY-like"/>
    <property type="match status" value="1"/>
</dbReference>
<dbReference type="InterPro" id="IPR036388">
    <property type="entry name" value="WH-like_DNA-bd_sf"/>
</dbReference>
<proteinExistence type="predicted"/>
<gene>
    <name evidence="6" type="ORF">SAMN02745126_05253</name>
</gene>
<evidence type="ECO:0000259" key="5">
    <source>
        <dbReference type="PROSITE" id="PS51755"/>
    </source>
</evidence>
<dbReference type="Pfam" id="PF00072">
    <property type="entry name" value="Response_reg"/>
    <property type="match status" value="1"/>
</dbReference>
<dbReference type="InterPro" id="IPR039420">
    <property type="entry name" value="WalR-like"/>
</dbReference>
<dbReference type="AlphaFoldDB" id="A0A1T4SW10"/>
<dbReference type="InterPro" id="IPR011006">
    <property type="entry name" value="CheY-like_superfamily"/>
</dbReference>
<dbReference type="STRING" id="225324.SAMN02745126_05253"/>
<reference evidence="7" key="1">
    <citation type="submission" date="2017-02" db="EMBL/GenBank/DDBJ databases">
        <authorList>
            <person name="Varghese N."/>
            <person name="Submissions S."/>
        </authorList>
    </citation>
    <scope>NUCLEOTIDE SEQUENCE [LARGE SCALE GENOMIC DNA]</scope>
    <source>
        <strain evidence="7">ATCC 27094</strain>
    </source>
</reference>
<feature type="modified residue" description="4-aspartylphosphate" evidence="2">
    <location>
        <position position="51"/>
    </location>
</feature>
<keyword evidence="7" id="KW-1185">Reference proteome</keyword>
<dbReference type="GO" id="GO:0006355">
    <property type="term" value="P:regulation of DNA-templated transcription"/>
    <property type="evidence" value="ECO:0007669"/>
    <property type="project" value="InterPro"/>
</dbReference>
<dbReference type="Pfam" id="PF00486">
    <property type="entry name" value="Trans_reg_C"/>
    <property type="match status" value="1"/>
</dbReference>
<evidence type="ECO:0000313" key="7">
    <source>
        <dbReference type="Proteomes" id="UP000190092"/>
    </source>
</evidence>
<feature type="domain" description="OmpR/PhoB-type" evidence="5">
    <location>
        <begin position="124"/>
        <end position="222"/>
    </location>
</feature>
<dbReference type="GO" id="GO:0005829">
    <property type="term" value="C:cytosol"/>
    <property type="evidence" value="ECO:0007669"/>
    <property type="project" value="TreeGrafter"/>
</dbReference>
<dbReference type="GO" id="GO:0032993">
    <property type="term" value="C:protein-DNA complex"/>
    <property type="evidence" value="ECO:0007669"/>
    <property type="project" value="TreeGrafter"/>
</dbReference>
<dbReference type="CDD" id="cd00383">
    <property type="entry name" value="trans_reg_C"/>
    <property type="match status" value="1"/>
</dbReference>
<dbReference type="GO" id="GO:0000976">
    <property type="term" value="F:transcription cis-regulatory region binding"/>
    <property type="evidence" value="ECO:0007669"/>
    <property type="project" value="TreeGrafter"/>
</dbReference>
<dbReference type="Gene3D" id="6.10.250.690">
    <property type="match status" value="1"/>
</dbReference>
<organism evidence="6 7">
    <name type="scientific">Enhydrobacter aerosaccus</name>
    <dbReference type="NCBI Taxonomy" id="225324"/>
    <lineage>
        <taxon>Bacteria</taxon>
        <taxon>Pseudomonadati</taxon>
        <taxon>Pseudomonadota</taxon>
        <taxon>Alphaproteobacteria</taxon>
        <taxon>Hyphomicrobiales</taxon>
        <taxon>Enhydrobacter</taxon>
    </lineage>
</organism>
<name>A0A1T4SW10_9HYPH</name>